<dbReference type="Gene3D" id="3.40.50.720">
    <property type="entry name" value="NAD(P)-binding Rossmann-like Domain"/>
    <property type="match status" value="1"/>
</dbReference>
<reference evidence="5" key="1">
    <citation type="submission" date="2016-07" db="EMBL/GenBank/DDBJ databases">
        <authorList>
            <person name="Florea S."/>
            <person name="Webb J.S."/>
            <person name="Jaromczyk J."/>
            <person name="Schardl C.L."/>
        </authorList>
    </citation>
    <scope>NUCLEOTIDE SEQUENCE [LARGE SCALE GENOMIC DNA]</scope>
    <source>
        <strain evidence="5">Z6</strain>
    </source>
</reference>
<name>A0A1C0AD61_9FIRM</name>
<dbReference type="InterPro" id="IPR036291">
    <property type="entry name" value="NAD(P)-bd_dom_sf"/>
</dbReference>
<dbReference type="SUPFAM" id="SSF51735">
    <property type="entry name" value="NAD(P)-binding Rossmann-fold domains"/>
    <property type="match status" value="1"/>
</dbReference>
<proteinExistence type="inferred from homology"/>
<dbReference type="Proteomes" id="UP000093514">
    <property type="component" value="Unassembled WGS sequence"/>
</dbReference>
<gene>
    <name evidence="4" type="ORF">U472_01410</name>
</gene>
<dbReference type="GO" id="GO:0016491">
    <property type="term" value="F:oxidoreductase activity"/>
    <property type="evidence" value="ECO:0007669"/>
    <property type="project" value="UniProtKB-KW"/>
</dbReference>
<evidence type="ECO:0000313" key="5">
    <source>
        <dbReference type="Proteomes" id="UP000093514"/>
    </source>
</evidence>
<reference evidence="4 5" key="2">
    <citation type="submission" date="2016-08" db="EMBL/GenBank/DDBJ databases">
        <title>Orenia metallireducens sp. nov. strain Z6, a Novel Metal-reducing Firmicute from the Deep Subsurface.</title>
        <authorList>
            <person name="Maxim B.I."/>
            <person name="Kenneth K."/>
            <person name="Flynn T.M."/>
            <person name="Oloughlin E.J."/>
            <person name="Locke R.A."/>
            <person name="Weber J.R."/>
            <person name="Egan S.M."/>
            <person name="Mackie R.I."/>
            <person name="Cann I.K."/>
        </authorList>
    </citation>
    <scope>NUCLEOTIDE SEQUENCE [LARGE SCALE GENOMIC DNA]</scope>
    <source>
        <strain evidence="4 5">Z6</strain>
    </source>
</reference>
<feature type="domain" description="Quinate/shikimate 5-dehydrogenase/glutamyl-tRNA reductase" evidence="3">
    <location>
        <begin position="139"/>
        <end position="255"/>
    </location>
</feature>
<comment type="similarity">
    <text evidence="1">Belongs to the short-chain dehydrogenases/reductases (SDR) family.</text>
</comment>
<dbReference type="PANTHER" id="PTHR43086">
    <property type="entry name" value="VERY-LONG-CHAIN 3-OXOOACYL-COA REDUCTASE"/>
    <property type="match status" value="1"/>
</dbReference>
<evidence type="ECO:0000259" key="3">
    <source>
        <dbReference type="Pfam" id="PF01488"/>
    </source>
</evidence>
<dbReference type="AlphaFoldDB" id="A0A1C0AD61"/>
<dbReference type="RefSeq" id="WP_068714766.1">
    <property type="nucleotide sequence ID" value="NZ_LWDV01000005.1"/>
</dbReference>
<protein>
    <submittedName>
        <fullName evidence="4">Shikimate dehydrogenase</fullName>
    </submittedName>
</protein>
<dbReference type="PANTHER" id="PTHR43086:SF3">
    <property type="entry name" value="NADP-DEPENDENT 3-HYDROXY ACID DEHYDROGENASE YDFG"/>
    <property type="match status" value="1"/>
</dbReference>
<keyword evidence="5" id="KW-1185">Reference proteome</keyword>
<accession>A0A1C0AD61</accession>
<dbReference type="EMBL" id="LWDV01000005">
    <property type="protein sequence ID" value="OCL28569.1"/>
    <property type="molecule type" value="Genomic_DNA"/>
</dbReference>
<dbReference type="OrthoDB" id="9808814at2"/>
<organism evidence="4 5">
    <name type="scientific">Orenia metallireducens</name>
    <dbReference type="NCBI Taxonomy" id="1413210"/>
    <lineage>
        <taxon>Bacteria</taxon>
        <taxon>Bacillati</taxon>
        <taxon>Bacillota</taxon>
        <taxon>Clostridia</taxon>
        <taxon>Halanaerobiales</taxon>
        <taxon>Halobacteroidaceae</taxon>
        <taxon>Orenia</taxon>
    </lineage>
</organism>
<dbReference type="Pfam" id="PF01488">
    <property type="entry name" value="Shikimate_DH"/>
    <property type="match status" value="1"/>
</dbReference>
<keyword evidence="2" id="KW-0560">Oxidoreductase</keyword>
<dbReference type="InterPro" id="IPR006151">
    <property type="entry name" value="Shikm_DH/Glu-tRNA_Rdtase"/>
</dbReference>
<evidence type="ECO:0000256" key="1">
    <source>
        <dbReference type="ARBA" id="ARBA00006484"/>
    </source>
</evidence>
<sequence>MKKFGFIIHPLDVSDVARKFPVSKFFSDRLLENVLKVVPPFKASHITGVESIKAIKAEGWFICCPLTARQMIELPTEDVIEKIIGAGRKAEELGADIVGLGAFTSVVGDKGLTVAKALNIPVTTGNSYTVATALEGIGLASDIMGIDMGRSNILIVGATGSIGKACSKILAKDNKYLMLVARKEEKLKELAGELKNNYNVQVEIGTDLNRLLPEADIVVTVSSSVDSLIDVNLLKSGAIVCDIARPRDVAEEIALKRDDILVIDGGIVEVPGEVEFNLNFGFPKGTSYACMAETMILSLEGRYENYSLGPELDLEKVIEISNLADKHGFRLSSLRSLEREVTLQQVSKVRRIVSST</sequence>
<comment type="caution">
    <text evidence="4">The sequence shown here is derived from an EMBL/GenBank/DDBJ whole genome shotgun (WGS) entry which is preliminary data.</text>
</comment>
<evidence type="ECO:0000256" key="2">
    <source>
        <dbReference type="ARBA" id="ARBA00023002"/>
    </source>
</evidence>
<evidence type="ECO:0000313" key="4">
    <source>
        <dbReference type="EMBL" id="OCL28569.1"/>
    </source>
</evidence>